<feature type="transmembrane region" description="Helical" evidence="6">
    <location>
        <begin position="234"/>
        <end position="255"/>
    </location>
</feature>
<evidence type="ECO:0000259" key="7">
    <source>
        <dbReference type="PROSITE" id="PS50850"/>
    </source>
</evidence>
<evidence type="ECO:0000256" key="4">
    <source>
        <dbReference type="ARBA" id="ARBA00022989"/>
    </source>
</evidence>
<feature type="domain" description="Major facilitator superfamily (MFS) profile" evidence="7">
    <location>
        <begin position="4"/>
        <end position="378"/>
    </location>
</feature>
<keyword evidence="3 6" id="KW-0812">Transmembrane</keyword>
<evidence type="ECO:0000256" key="3">
    <source>
        <dbReference type="ARBA" id="ARBA00022692"/>
    </source>
</evidence>
<dbReference type="Gene3D" id="1.20.1250.20">
    <property type="entry name" value="MFS general substrate transporter like domains"/>
    <property type="match status" value="1"/>
</dbReference>
<feature type="transmembrane region" description="Helical" evidence="6">
    <location>
        <begin position="289"/>
        <end position="309"/>
    </location>
</feature>
<reference evidence="8 9" key="1">
    <citation type="submission" date="2016-10" db="EMBL/GenBank/DDBJ databases">
        <authorList>
            <person name="de Groot N.N."/>
        </authorList>
    </citation>
    <scope>NUCLEOTIDE SEQUENCE [LARGE SCALE GENOMIC DNA]</scope>
    <source>
        <strain evidence="8 9">CGMCC 4.2026</strain>
    </source>
</reference>
<keyword evidence="9" id="KW-1185">Reference proteome</keyword>
<feature type="transmembrane region" description="Helical" evidence="6">
    <location>
        <begin position="95"/>
        <end position="120"/>
    </location>
</feature>
<dbReference type="GO" id="GO:0005886">
    <property type="term" value="C:plasma membrane"/>
    <property type="evidence" value="ECO:0007669"/>
    <property type="project" value="UniProtKB-SubCell"/>
</dbReference>
<feature type="transmembrane region" description="Helical" evidence="6">
    <location>
        <begin position="262"/>
        <end position="283"/>
    </location>
</feature>
<evidence type="ECO:0000256" key="1">
    <source>
        <dbReference type="ARBA" id="ARBA00004651"/>
    </source>
</evidence>
<protein>
    <submittedName>
        <fullName evidence="8">Predicted arabinose efflux permease, MFS family</fullName>
    </submittedName>
</protein>
<evidence type="ECO:0000313" key="9">
    <source>
        <dbReference type="Proteomes" id="UP000181951"/>
    </source>
</evidence>
<feature type="transmembrane region" description="Helical" evidence="6">
    <location>
        <begin position="36"/>
        <end position="58"/>
    </location>
</feature>
<dbReference type="EMBL" id="FODD01000027">
    <property type="protein sequence ID" value="SEO46917.1"/>
    <property type="molecule type" value="Genomic_DNA"/>
</dbReference>
<dbReference type="PROSITE" id="PS50850">
    <property type="entry name" value="MFS"/>
    <property type="match status" value="1"/>
</dbReference>
<dbReference type="Pfam" id="PF07690">
    <property type="entry name" value="MFS_1"/>
    <property type="match status" value="1"/>
</dbReference>
<dbReference type="InterPro" id="IPR020846">
    <property type="entry name" value="MFS_dom"/>
</dbReference>
<name>A0A1H8PZ29_9ACTN</name>
<sequence>MPIAVIALAVSMFAIGTTEFVVVGLIPDLSGSFGVSISTAGLLVTCYALGIAIGGPFLTAVAARAERKKLLVSLMALFVVGNVLAGLAPNFGLLLVFRLLTSFTHAVFLSSSIALGITLVDDKHRACAIAAIFGGLTIALVIGVPLGTFLGNAFSWRVPFFAVAGLGALALAADVLLLPATAPPPAVALGEQLRTLARPRLVVALVTILLGFGGQILAYTYVAPFLEKISGFPQSSLSVLLFVFGVAAAIGNFAAGPLADRWPVVSAAAGLSILALVLLAMTFAGRTEVGAVVVIVLWGATGFGLGPVLQNLATRAAPEIAHITGSLAASAFNLGIAGGSVFGGVVVSTLGVGSVTWIGAAIVAVSALLAIGTVLKDRGTPEEAGEPAELTESVA</sequence>
<feature type="transmembrane region" description="Helical" evidence="6">
    <location>
        <begin position="201"/>
        <end position="222"/>
    </location>
</feature>
<feature type="transmembrane region" description="Helical" evidence="6">
    <location>
        <begin position="321"/>
        <end position="342"/>
    </location>
</feature>
<evidence type="ECO:0000256" key="6">
    <source>
        <dbReference type="SAM" id="Phobius"/>
    </source>
</evidence>
<accession>A0A1H8PZ29</accession>
<keyword evidence="2" id="KW-1003">Cell membrane</keyword>
<dbReference type="GO" id="GO:0022857">
    <property type="term" value="F:transmembrane transporter activity"/>
    <property type="evidence" value="ECO:0007669"/>
    <property type="project" value="InterPro"/>
</dbReference>
<evidence type="ECO:0000256" key="2">
    <source>
        <dbReference type="ARBA" id="ARBA00022475"/>
    </source>
</evidence>
<dbReference type="SUPFAM" id="SSF103473">
    <property type="entry name" value="MFS general substrate transporter"/>
    <property type="match status" value="1"/>
</dbReference>
<proteinExistence type="predicted"/>
<dbReference type="InterPro" id="IPR036259">
    <property type="entry name" value="MFS_trans_sf"/>
</dbReference>
<dbReference type="STRING" id="310780.SAMN05216267_102780"/>
<evidence type="ECO:0000313" key="8">
    <source>
        <dbReference type="EMBL" id="SEO46917.1"/>
    </source>
</evidence>
<dbReference type="InterPro" id="IPR050189">
    <property type="entry name" value="MFS_Efflux_Transporters"/>
</dbReference>
<dbReference type="OrthoDB" id="9814237at2"/>
<evidence type="ECO:0000256" key="5">
    <source>
        <dbReference type="ARBA" id="ARBA00023136"/>
    </source>
</evidence>
<gene>
    <name evidence="8" type="ORF">SAMN05216267_102780</name>
</gene>
<dbReference type="CDD" id="cd17324">
    <property type="entry name" value="MFS_NepI_like"/>
    <property type="match status" value="1"/>
</dbReference>
<feature type="transmembrane region" description="Helical" evidence="6">
    <location>
        <begin position="127"/>
        <end position="146"/>
    </location>
</feature>
<feature type="transmembrane region" description="Helical" evidence="6">
    <location>
        <begin position="158"/>
        <end position="180"/>
    </location>
</feature>
<feature type="transmembrane region" description="Helical" evidence="6">
    <location>
        <begin position="70"/>
        <end position="89"/>
    </location>
</feature>
<keyword evidence="4 6" id="KW-1133">Transmembrane helix</keyword>
<feature type="transmembrane region" description="Helical" evidence="6">
    <location>
        <begin position="354"/>
        <end position="375"/>
    </location>
</feature>
<organism evidence="8 9">
    <name type="scientific">Actinacidiphila rubida</name>
    <dbReference type="NCBI Taxonomy" id="310780"/>
    <lineage>
        <taxon>Bacteria</taxon>
        <taxon>Bacillati</taxon>
        <taxon>Actinomycetota</taxon>
        <taxon>Actinomycetes</taxon>
        <taxon>Kitasatosporales</taxon>
        <taxon>Streptomycetaceae</taxon>
        <taxon>Actinacidiphila</taxon>
    </lineage>
</organism>
<dbReference type="InterPro" id="IPR011701">
    <property type="entry name" value="MFS"/>
</dbReference>
<dbReference type="PANTHER" id="PTHR43124:SF10">
    <property type="entry name" value="PURINE EFFLUX PUMP PBUE"/>
    <property type="match status" value="1"/>
</dbReference>
<dbReference type="PANTHER" id="PTHR43124">
    <property type="entry name" value="PURINE EFFLUX PUMP PBUE"/>
    <property type="match status" value="1"/>
</dbReference>
<dbReference type="AlphaFoldDB" id="A0A1H8PZ29"/>
<keyword evidence="5 6" id="KW-0472">Membrane</keyword>
<dbReference type="Proteomes" id="UP000181951">
    <property type="component" value="Unassembled WGS sequence"/>
</dbReference>
<comment type="subcellular location">
    <subcellularLocation>
        <location evidence="1">Cell membrane</location>
        <topology evidence="1">Multi-pass membrane protein</topology>
    </subcellularLocation>
</comment>